<comment type="caution">
    <text evidence="5">The sequence shown here is derived from an EMBL/GenBank/DDBJ whole genome shotgun (WGS) entry which is preliminary data.</text>
</comment>
<feature type="domain" description="Erythromycin biosynthesis protein CIII-like C-terminal" evidence="3">
    <location>
        <begin position="223"/>
        <end position="362"/>
    </location>
</feature>
<keyword evidence="1" id="KW-0328">Glycosyltransferase</keyword>
<evidence type="ECO:0000256" key="2">
    <source>
        <dbReference type="ARBA" id="ARBA00022679"/>
    </source>
</evidence>
<dbReference type="InterPro" id="IPR010610">
    <property type="entry name" value="EryCIII-like_C"/>
</dbReference>
<protein>
    <submittedName>
        <fullName evidence="5">Glycosyltransferase family 1 protein</fullName>
    </submittedName>
</protein>
<dbReference type="Pfam" id="PF06722">
    <property type="entry name" value="EryCIII-like_C"/>
    <property type="match status" value="1"/>
</dbReference>
<keyword evidence="6" id="KW-1185">Reference proteome</keyword>
<dbReference type="GO" id="GO:0017000">
    <property type="term" value="P:antibiotic biosynthetic process"/>
    <property type="evidence" value="ECO:0007669"/>
    <property type="project" value="UniProtKB-ARBA"/>
</dbReference>
<evidence type="ECO:0000259" key="4">
    <source>
        <dbReference type="Pfam" id="PF13579"/>
    </source>
</evidence>
<dbReference type="Proteomes" id="UP000322244">
    <property type="component" value="Unassembled WGS sequence"/>
</dbReference>
<dbReference type="AlphaFoldDB" id="A0A5A7S7X6"/>
<dbReference type="EMBL" id="VLNY01000007">
    <property type="protein sequence ID" value="KAA0022016.1"/>
    <property type="molecule type" value="Genomic_DNA"/>
</dbReference>
<dbReference type="Pfam" id="PF13579">
    <property type="entry name" value="Glyco_trans_4_4"/>
    <property type="match status" value="1"/>
</dbReference>
<evidence type="ECO:0000313" key="6">
    <source>
        <dbReference type="Proteomes" id="UP000322244"/>
    </source>
</evidence>
<keyword evidence="2 5" id="KW-0808">Transferase</keyword>
<dbReference type="GO" id="GO:0008194">
    <property type="term" value="F:UDP-glycosyltransferase activity"/>
    <property type="evidence" value="ECO:0007669"/>
    <property type="project" value="InterPro"/>
</dbReference>
<evidence type="ECO:0000313" key="5">
    <source>
        <dbReference type="EMBL" id="KAA0022016.1"/>
    </source>
</evidence>
<dbReference type="InterPro" id="IPR050426">
    <property type="entry name" value="Glycosyltransferase_28"/>
</dbReference>
<dbReference type="OrthoDB" id="6620093at2"/>
<dbReference type="InterPro" id="IPR028098">
    <property type="entry name" value="Glyco_trans_4-like_N"/>
</dbReference>
<dbReference type="Gene3D" id="3.40.50.2000">
    <property type="entry name" value="Glycogen Phosphorylase B"/>
    <property type="match status" value="2"/>
</dbReference>
<dbReference type="SUPFAM" id="SSF53756">
    <property type="entry name" value="UDP-Glycosyltransferase/glycogen phosphorylase"/>
    <property type="match status" value="1"/>
</dbReference>
<dbReference type="PANTHER" id="PTHR48050:SF13">
    <property type="entry name" value="STEROL 3-BETA-GLUCOSYLTRANSFERASE UGT80A2"/>
    <property type="match status" value="1"/>
</dbReference>
<dbReference type="GO" id="GO:0016758">
    <property type="term" value="F:hexosyltransferase activity"/>
    <property type="evidence" value="ECO:0007669"/>
    <property type="project" value="UniProtKB-ARBA"/>
</dbReference>
<dbReference type="PANTHER" id="PTHR48050">
    <property type="entry name" value="STEROL 3-BETA-GLUCOSYLTRANSFERASE"/>
    <property type="match status" value="1"/>
</dbReference>
<dbReference type="CDD" id="cd03784">
    <property type="entry name" value="GT1_Gtf-like"/>
    <property type="match status" value="1"/>
</dbReference>
<dbReference type="InterPro" id="IPR002213">
    <property type="entry name" value="UDP_glucos_trans"/>
</dbReference>
<gene>
    <name evidence="5" type="ORF">FOY51_16685</name>
</gene>
<accession>A0A5A7S7X6</accession>
<reference evidence="5 6" key="1">
    <citation type="submission" date="2019-07" db="EMBL/GenBank/DDBJ databases">
        <title>Rhodococcus cavernicolus sp. nov., isolated from a cave.</title>
        <authorList>
            <person name="Lee S.D."/>
        </authorList>
    </citation>
    <scope>NUCLEOTIDE SEQUENCE [LARGE SCALE GENOMIC DNA]</scope>
    <source>
        <strain evidence="5 6">C1-24</strain>
    </source>
</reference>
<dbReference type="RefSeq" id="WP_149431380.1">
    <property type="nucleotide sequence ID" value="NZ_VLNY01000007.1"/>
</dbReference>
<feature type="domain" description="Glycosyltransferase subfamily 4-like N-terminal" evidence="4">
    <location>
        <begin position="19"/>
        <end position="181"/>
    </location>
</feature>
<sequence length="373" mass="39965">MSDVLFVTLDAGGNLPPALSIGSELLRRGHRVRMLGHEPQRRAVEAAGLQFIPYRHSPPWDPTAQKTTATGLRRLIGVMTDRGIGADLLDAVRAERADIVVIVVIDCMLLNALDAASRAGLRHAALFHTFYAYFDGSWRHGPIGIVGRMKGMGAQRLWRQADLALVCSERELDPARNRTGVDYLAWTGAIQDATQSAIAPERPRVLASLSTTNFPGQDAVLQNILDAVDGMDLDLTMTTGPAADPSKFVAPSNATVQQYVPHNELMPTCSAVIGHGGHATTFRALGHGLPMLVLPMHPMLDQPMVGKTIAAAGAGITLPKKSTPEAIRTALTQLLGTSSYRERAIVLGNRLRANDATAMAADRLAALMSLPLT</sequence>
<proteinExistence type="predicted"/>
<organism evidence="5 6">
    <name type="scientific">Antrihabitans cavernicola</name>
    <dbReference type="NCBI Taxonomy" id="2495913"/>
    <lineage>
        <taxon>Bacteria</taxon>
        <taxon>Bacillati</taxon>
        <taxon>Actinomycetota</taxon>
        <taxon>Actinomycetes</taxon>
        <taxon>Mycobacteriales</taxon>
        <taxon>Nocardiaceae</taxon>
        <taxon>Antrihabitans</taxon>
    </lineage>
</organism>
<evidence type="ECO:0000259" key="3">
    <source>
        <dbReference type="Pfam" id="PF06722"/>
    </source>
</evidence>
<name>A0A5A7S7X6_9NOCA</name>
<evidence type="ECO:0000256" key="1">
    <source>
        <dbReference type="ARBA" id="ARBA00022676"/>
    </source>
</evidence>